<evidence type="ECO:0000256" key="3">
    <source>
        <dbReference type="ARBA" id="ARBA00022840"/>
    </source>
</evidence>
<proteinExistence type="predicted"/>
<evidence type="ECO:0000259" key="4">
    <source>
        <dbReference type="PROSITE" id="PS50893"/>
    </source>
</evidence>
<dbReference type="EMBL" id="JBHUDE010000028">
    <property type="protein sequence ID" value="MFD1607197.1"/>
    <property type="molecule type" value="Genomic_DNA"/>
</dbReference>
<dbReference type="PROSITE" id="PS50893">
    <property type="entry name" value="ABC_TRANSPORTER_2"/>
    <property type="match status" value="1"/>
</dbReference>
<keyword evidence="2" id="KW-0547">Nucleotide-binding</keyword>
<dbReference type="Pfam" id="PF00005">
    <property type="entry name" value="ABC_tran"/>
    <property type="match status" value="1"/>
</dbReference>
<dbReference type="Proteomes" id="UP001597221">
    <property type="component" value="Unassembled WGS sequence"/>
</dbReference>
<evidence type="ECO:0000256" key="2">
    <source>
        <dbReference type="ARBA" id="ARBA00022741"/>
    </source>
</evidence>
<gene>
    <name evidence="5" type="ORF">ACFSBH_05980</name>
</gene>
<dbReference type="PANTHER" id="PTHR42781:SF4">
    <property type="entry name" value="SPERMIDINE_PUTRESCINE IMPORT ATP-BINDING PROTEIN POTA"/>
    <property type="match status" value="1"/>
</dbReference>
<keyword evidence="1" id="KW-0813">Transport</keyword>
<dbReference type="RefSeq" id="WP_251513489.1">
    <property type="nucleotide sequence ID" value="NZ_JAMBON010000011.1"/>
</dbReference>
<dbReference type="InterPro" id="IPR003439">
    <property type="entry name" value="ABC_transporter-like_ATP-bd"/>
</dbReference>
<keyword evidence="3 5" id="KW-0067">ATP-binding</keyword>
<dbReference type="SMART" id="SM00382">
    <property type="entry name" value="AAA"/>
    <property type="match status" value="1"/>
</dbReference>
<name>A0ABW4HPW9_9BACI</name>
<evidence type="ECO:0000313" key="6">
    <source>
        <dbReference type="Proteomes" id="UP001597221"/>
    </source>
</evidence>
<keyword evidence="6" id="KW-1185">Reference proteome</keyword>
<evidence type="ECO:0000313" key="5">
    <source>
        <dbReference type="EMBL" id="MFD1607197.1"/>
    </source>
</evidence>
<evidence type="ECO:0000256" key="1">
    <source>
        <dbReference type="ARBA" id="ARBA00022448"/>
    </source>
</evidence>
<sequence>MLQVDINKRLFHFELEAKFVLQSQIMVLVGKSGSGKTSLLNCIAGIIQPDSGNILLNEQTFFSSAGSLPIQRRKIGYLFQDYALFPHMTVGKNIIYGMKDEKLTRRLMKELQIEHLEEYYPHEISGGEKQRVALVRALATEPRLLMLDEPFAALDDDTRDLAHQQLLELHTQWKIPIILVTHSKREAEKLGDVIYTMEDGKLVI</sequence>
<dbReference type="InterPro" id="IPR003593">
    <property type="entry name" value="AAA+_ATPase"/>
</dbReference>
<dbReference type="InterPro" id="IPR050093">
    <property type="entry name" value="ABC_SmlMolc_Importer"/>
</dbReference>
<comment type="caution">
    <text evidence="5">The sequence shown here is derived from an EMBL/GenBank/DDBJ whole genome shotgun (WGS) entry which is preliminary data.</text>
</comment>
<accession>A0ABW4HPW9</accession>
<dbReference type="Gene3D" id="3.40.50.300">
    <property type="entry name" value="P-loop containing nucleotide triphosphate hydrolases"/>
    <property type="match status" value="1"/>
</dbReference>
<reference evidence="6" key="1">
    <citation type="journal article" date="2019" name="Int. J. Syst. Evol. Microbiol.">
        <title>The Global Catalogue of Microorganisms (GCM) 10K type strain sequencing project: providing services to taxonomists for standard genome sequencing and annotation.</title>
        <authorList>
            <consortium name="The Broad Institute Genomics Platform"/>
            <consortium name="The Broad Institute Genome Sequencing Center for Infectious Disease"/>
            <person name="Wu L."/>
            <person name="Ma J."/>
        </authorList>
    </citation>
    <scope>NUCLEOTIDE SEQUENCE [LARGE SCALE GENOMIC DNA]</scope>
    <source>
        <strain evidence="6">CGMCC 1.12376</strain>
    </source>
</reference>
<organism evidence="5 6">
    <name type="scientific">Oceanobacillus luteolus</name>
    <dbReference type="NCBI Taxonomy" id="1274358"/>
    <lineage>
        <taxon>Bacteria</taxon>
        <taxon>Bacillati</taxon>
        <taxon>Bacillota</taxon>
        <taxon>Bacilli</taxon>
        <taxon>Bacillales</taxon>
        <taxon>Bacillaceae</taxon>
        <taxon>Oceanobacillus</taxon>
    </lineage>
</organism>
<feature type="domain" description="ABC transporter" evidence="4">
    <location>
        <begin position="1"/>
        <end position="204"/>
    </location>
</feature>
<dbReference type="PANTHER" id="PTHR42781">
    <property type="entry name" value="SPERMIDINE/PUTRESCINE IMPORT ATP-BINDING PROTEIN POTA"/>
    <property type="match status" value="1"/>
</dbReference>
<dbReference type="InterPro" id="IPR017871">
    <property type="entry name" value="ABC_transporter-like_CS"/>
</dbReference>
<dbReference type="SUPFAM" id="SSF52540">
    <property type="entry name" value="P-loop containing nucleoside triphosphate hydrolases"/>
    <property type="match status" value="1"/>
</dbReference>
<dbReference type="InterPro" id="IPR027417">
    <property type="entry name" value="P-loop_NTPase"/>
</dbReference>
<dbReference type="GO" id="GO:0005524">
    <property type="term" value="F:ATP binding"/>
    <property type="evidence" value="ECO:0007669"/>
    <property type="project" value="UniProtKB-KW"/>
</dbReference>
<protein>
    <submittedName>
        <fullName evidence="5">ATP-binding cassette domain-containing protein</fullName>
    </submittedName>
</protein>
<dbReference type="PROSITE" id="PS00211">
    <property type="entry name" value="ABC_TRANSPORTER_1"/>
    <property type="match status" value="1"/>
</dbReference>